<dbReference type="Gene3D" id="3.90.1340.10">
    <property type="entry name" value="Phage tail collar domain"/>
    <property type="match status" value="1"/>
</dbReference>
<evidence type="ECO:0000256" key="1">
    <source>
        <dbReference type="SAM" id="MobiDB-lite"/>
    </source>
</evidence>
<organism evidence="3 4">
    <name type="scientific">Brevibacillus formosus</name>
    <dbReference type="NCBI Taxonomy" id="54913"/>
    <lineage>
        <taxon>Bacteria</taxon>
        <taxon>Bacillati</taxon>
        <taxon>Bacillota</taxon>
        <taxon>Bacilli</taxon>
        <taxon>Bacillales</taxon>
        <taxon>Paenibacillaceae</taxon>
        <taxon>Brevibacillus</taxon>
    </lineage>
</organism>
<reference evidence="3 4" key="1">
    <citation type="submission" date="2016-11" db="EMBL/GenBank/DDBJ databases">
        <authorList>
            <person name="Jaros S."/>
            <person name="Januszkiewicz K."/>
            <person name="Wedrychowicz H."/>
        </authorList>
    </citation>
    <scope>NUCLEOTIDE SEQUENCE [LARGE SCALE GENOMIC DNA]</scope>
    <source>
        <strain evidence="3 4">NF2</strain>
    </source>
</reference>
<dbReference type="SUPFAM" id="SSF88874">
    <property type="entry name" value="Receptor-binding domain of short tail fibre protein gp12"/>
    <property type="match status" value="1"/>
</dbReference>
<dbReference type="InterPro" id="IPR037053">
    <property type="entry name" value="Phage_tail_collar_dom_sf"/>
</dbReference>
<feature type="region of interest" description="Disordered" evidence="1">
    <location>
        <begin position="60"/>
        <end position="79"/>
    </location>
</feature>
<name>A0A220MHP2_9BACL</name>
<accession>A0A220MHP2</accession>
<dbReference type="InterPro" id="IPR011083">
    <property type="entry name" value="Phage_tail_collar_dom"/>
</dbReference>
<feature type="domain" description="Phage tail collar" evidence="2">
    <location>
        <begin position="6"/>
        <end position="62"/>
    </location>
</feature>
<evidence type="ECO:0000259" key="2">
    <source>
        <dbReference type="Pfam" id="PF07484"/>
    </source>
</evidence>
<evidence type="ECO:0000313" key="4">
    <source>
        <dbReference type="Proteomes" id="UP000197781"/>
    </source>
</evidence>
<gene>
    <name evidence="3" type="ORF">BP422_14165</name>
</gene>
<protein>
    <submittedName>
        <fullName evidence="3">Phage tail protein</fullName>
    </submittedName>
</protein>
<sequence>MDPYIGEIRIFAGNFPPRDWAFCDGQLITISSNPALYSILGTKYGGDGKTTFALPNLRGTVPMNQGAGPGLTPRTSGQTGGAAAITLLQNEIPAHTHVPNACSTPTGDTPTGAKWSSTGGRGGIIPYSNTSDGTQLSPQAIGTTGGTQPHNNMQPYLGLSFIICVEGGAFPARG</sequence>
<evidence type="ECO:0000313" key="3">
    <source>
        <dbReference type="EMBL" id="ASJ54608.1"/>
    </source>
</evidence>
<dbReference type="KEGG" id="bfm:BP422_14165"/>
<dbReference type="Pfam" id="PF07484">
    <property type="entry name" value="Collar"/>
    <property type="match status" value="1"/>
</dbReference>
<dbReference type="RefSeq" id="WP_088908337.1">
    <property type="nucleotide sequence ID" value="NZ_CP018145.1"/>
</dbReference>
<proteinExistence type="predicted"/>
<dbReference type="Proteomes" id="UP000197781">
    <property type="component" value="Chromosome"/>
</dbReference>
<dbReference type="AlphaFoldDB" id="A0A220MHP2"/>
<dbReference type="EMBL" id="CP018145">
    <property type="protein sequence ID" value="ASJ54608.1"/>
    <property type="molecule type" value="Genomic_DNA"/>
</dbReference>